<dbReference type="Proteomes" id="UP000812277">
    <property type="component" value="Unassembled WGS sequence"/>
</dbReference>
<organism evidence="2 3">
    <name type="scientific">Paenibacillus oenotherae</name>
    <dbReference type="NCBI Taxonomy" id="1435645"/>
    <lineage>
        <taxon>Bacteria</taxon>
        <taxon>Bacillati</taxon>
        <taxon>Bacillota</taxon>
        <taxon>Bacilli</taxon>
        <taxon>Bacillales</taxon>
        <taxon>Paenibacillaceae</taxon>
        <taxon>Paenibacillus</taxon>
    </lineage>
</organism>
<protein>
    <recommendedName>
        <fullName evidence="4">Core-binding (CB) domain-containing protein</fullName>
    </recommendedName>
</protein>
<comment type="caution">
    <text evidence="2">The sequence shown here is derived from an EMBL/GenBank/DDBJ whole genome shotgun (WGS) entry which is preliminary data.</text>
</comment>
<dbReference type="InterPro" id="IPR010998">
    <property type="entry name" value="Integrase_recombinase_N"/>
</dbReference>
<gene>
    <name evidence="2" type="ORF">K0T92_13070</name>
</gene>
<name>A0ABS7D7C7_9BACL</name>
<keyword evidence="1" id="KW-0238">DNA-binding</keyword>
<sequence>MTTNLLEQWKEEYLSNNETYSNHVTKFVRYITSIGKGNQPIGIGKDDVVECIGYYNQQGKIKTISTMESHLESIKAFYKYLVGRKYADDIFNNIASFQDFKDKITNRYNLTNPKNREYWEESELVDILEAIDGYFERTNLSEVTKVNERKIPQNKEVLERMNQFWILYIMMSFELRV</sequence>
<keyword evidence="3" id="KW-1185">Reference proteome</keyword>
<evidence type="ECO:0000313" key="3">
    <source>
        <dbReference type="Proteomes" id="UP000812277"/>
    </source>
</evidence>
<evidence type="ECO:0008006" key="4">
    <source>
        <dbReference type="Google" id="ProtNLM"/>
    </source>
</evidence>
<reference evidence="2 3" key="1">
    <citation type="submission" date="2021-07" db="EMBL/GenBank/DDBJ databases">
        <title>Paenibacillus radiodurans sp. nov., isolated from the southeastern edge of Tengger Desert.</title>
        <authorList>
            <person name="Zhang G."/>
        </authorList>
    </citation>
    <scope>NUCLEOTIDE SEQUENCE [LARGE SCALE GENOMIC DNA]</scope>
    <source>
        <strain evidence="2 3">DT7-4</strain>
    </source>
</reference>
<evidence type="ECO:0000313" key="2">
    <source>
        <dbReference type="EMBL" id="MBW7475678.1"/>
    </source>
</evidence>
<accession>A0ABS7D7C7</accession>
<dbReference type="RefSeq" id="WP_219872926.1">
    <property type="nucleotide sequence ID" value="NZ_JAHZIJ010000008.1"/>
</dbReference>
<evidence type="ECO:0000256" key="1">
    <source>
        <dbReference type="ARBA" id="ARBA00023125"/>
    </source>
</evidence>
<dbReference type="Gene3D" id="1.10.150.130">
    <property type="match status" value="1"/>
</dbReference>
<proteinExistence type="predicted"/>
<dbReference type="EMBL" id="JAHZIJ010000008">
    <property type="protein sequence ID" value="MBW7475678.1"/>
    <property type="molecule type" value="Genomic_DNA"/>
</dbReference>